<reference evidence="9 11" key="2">
    <citation type="submission" date="2024-03" db="EMBL/GenBank/DDBJ databases">
        <title>Pseudomonas juntendi.</title>
        <authorList>
            <person name="Liu Y."/>
        </authorList>
    </citation>
    <scope>NUCLEOTIDE SEQUENCE [LARGE SCALE GENOMIC DNA]</scope>
    <source>
        <strain evidence="9 11">L4046hy</strain>
    </source>
</reference>
<dbReference type="PANTHER" id="PTHR23513:SF9">
    <property type="entry name" value="ENTEROBACTIN EXPORTER ENTS"/>
    <property type="match status" value="1"/>
</dbReference>
<dbReference type="Proteomes" id="UP001375228">
    <property type="component" value="Chromosome"/>
</dbReference>
<feature type="transmembrane region" description="Helical" evidence="7">
    <location>
        <begin position="171"/>
        <end position="191"/>
    </location>
</feature>
<evidence type="ECO:0000256" key="6">
    <source>
        <dbReference type="ARBA" id="ARBA00023136"/>
    </source>
</evidence>
<dbReference type="Proteomes" id="UP001160152">
    <property type="component" value="Unassembled WGS sequence"/>
</dbReference>
<dbReference type="GO" id="GO:0005886">
    <property type="term" value="C:plasma membrane"/>
    <property type="evidence" value="ECO:0007669"/>
    <property type="project" value="UniProtKB-SubCell"/>
</dbReference>
<keyword evidence="6 7" id="KW-0472">Membrane</keyword>
<evidence type="ECO:0000313" key="8">
    <source>
        <dbReference type="EMBL" id="MDH0755696.1"/>
    </source>
</evidence>
<evidence type="ECO:0000256" key="3">
    <source>
        <dbReference type="ARBA" id="ARBA00022475"/>
    </source>
</evidence>
<dbReference type="RefSeq" id="WP_009682261.1">
    <property type="nucleotide sequence ID" value="NZ_CP091311.1"/>
</dbReference>
<dbReference type="SUPFAM" id="SSF103473">
    <property type="entry name" value="MFS general substrate transporter"/>
    <property type="match status" value="1"/>
</dbReference>
<evidence type="ECO:0000256" key="2">
    <source>
        <dbReference type="ARBA" id="ARBA00022448"/>
    </source>
</evidence>
<keyword evidence="3" id="KW-1003">Cell membrane</keyword>
<comment type="subcellular location">
    <subcellularLocation>
        <location evidence="1">Cell membrane</location>
        <topology evidence="1">Multi-pass membrane protein</topology>
    </subcellularLocation>
</comment>
<feature type="transmembrane region" description="Helical" evidence="7">
    <location>
        <begin position="369"/>
        <end position="394"/>
    </location>
</feature>
<proteinExistence type="predicted"/>
<organism evidence="8 10">
    <name type="scientific">Pseudomonas juntendi</name>
    <dbReference type="NCBI Taxonomy" id="2666183"/>
    <lineage>
        <taxon>Bacteria</taxon>
        <taxon>Pseudomonadati</taxon>
        <taxon>Pseudomonadota</taxon>
        <taxon>Gammaproteobacteria</taxon>
        <taxon>Pseudomonadales</taxon>
        <taxon>Pseudomonadaceae</taxon>
        <taxon>Pseudomonas</taxon>
    </lineage>
</organism>
<dbReference type="CDD" id="cd06173">
    <property type="entry name" value="MFS_MefA_like"/>
    <property type="match status" value="1"/>
</dbReference>
<protein>
    <submittedName>
        <fullName evidence="8">MFS transporter</fullName>
    </submittedName>
</protein>
<dbReference type="EMBL" id="JAOCBV010000001">
    <property type="protein sequence ID" value="MDH0755696.1"/>
    <property type="molecule type" value="Genomic_DNA"/>
</dbReference>
<feature type="transmembrane region" description="Helical" evidence="7">
    <location>
        <begin position="16"/>
        <end position="41"/>
    </location>
</feature>
<keyword evidence="4 7" id="KW-0812">Transmembrane</keyword>
<evidence type="ECO:0000313" key="11">
    <source>
        <dbReference type="Proteomes" id="UP001375228"/>
    </source>
</evidence>
<gene>
    <name evidence="8" type="ORF">N5C70_02865</name>
    <name evidence="9" type="ORF">V9385_22235</name>
</gene>
<sequence length="406" mass="43130">MSDSAPQLLRQHRPFLAFWLARVFTASGFQMLTVAIGWHLYQLTGNVLDLGLVGLVEFAPRVLFMLHTGHVADRYDRRKVAALCQSLQGLIALALAVGSATDNVTRELIFALAFLLGATRSFEMPATQALLPNVVPPGLFPRAVAASASATQSATIVAPAVGGFLYAFGSIWVYGPTVALYAIACILTLSLQARGQVTQRGRASVESLLAGIRFIRSRPDILGAISLDLFAVLLGGATALLPVFAKDILLTGPLGLGLLRSAPAVGALLMSLWLARFPFERNVGRTMFTAVGIFGVATIAFGLSTSFWFSLAVLVVLGAADMISMVIRSSFVQLETPDEMRGRVSAVNGLFIGASNQLGEFESGVTAHWFGTVPAVVMGGVGTLLVTGVWIKLFPTLAKRDRLHSG</sequence>
<keyword evidence="11" id="KW-1185">Reference proteome</keyword>
<keyword evidence="5 7" id="KW-1133">Transmembrane helix</keyword>
<dbReference type="PANTHER" id="PTHR23513">
    <property type="entry name" value="INTEGRAL MEMBRANE EFFLUX PROTEIN-RELATED"/>
    <property type="match status" value="1"/>
</dbReference>
<dbReference type="InterPro" id="IPR010290">
    <property type="entry name" value="TM_effector"/>
</dbReference>
<evidence type="ECO:0000256" key="7">
    <source>
        <dbReference type="SAM" id="Phobius"/>
    </source>
</evidence>
<evidence type="ECO:0000256" key="4">
    <source>
        <dbReference type="ARBA" id="ARBA00022692"/>
    </source>
</evidence>
<keyword evidence="2" id="KW-0813">Transport</keyword>
<dbReference type="AlphaFoldDB" id="A0ABD4Y899"/>
<dbReference type="Gene3D" id="1.20.1250.20">
    <property type="entry name" value="MFS general substrate transporter like domains"/>
    <property type="match status" value="1"/>
</dbReference>
<dbReference type="Pfam" id="PF05977">
    <property type="entry name" value="MFS_3"/>
    <property type="match status" value="1"/>
</dbReference>
<name>A0ABD4Y899_9PSED</name>
<dbReference type="InterPro" id="IPR036259">
    <property type="entry name" value="MFS_trans_sf"/>
</dbReference>
<feature type="transmembrane region" description="Helical" evidence="7">
    <location>
        <begin position="287"/>
        <end position="320"/>
    </location>
</feature>
<dbReference type="EMBL" id="CP146691">
    <property type="protein sequence ID" value="WWY20305.1"/>
    <property type="molecule type" value="Genomic_DNA"/>
</dbReference>
<evidence type="ECO:0000313" key="10">
    <source>
        <dbReference type="Proteomes" id="UP001160152"/>
    </source>
</evidence>
<feature type="transmembrane region" description="Helical" evidence="7">
    <location>
        <begin position="257"/>
        <end position="275"/>
    </location>
</feature>
<evidence type="ECO:0000256" key="1">
    <source>
        <dbReference type="ARBA" id="ARBA00004651"/>
    </source>
</evidence>
<reference evidence="8 10" key="1">
    <citation type="submission" date="2022-09" db="EMBL/GenBank/DDBJ databases">
        <title>Intensive care unit water sources are persistently colonized with multi-drug resistant bacteria and are the site of extensive horizontal gene transfer of antibiotic resistance genes.</title>
        <authorList>
            <person name="Diorio-Toth L."/>
        </authorList>
    </citation>
    <scope>NUCLEOTIDE SEQUENCE [LARGE SCALE GENOMIC DNA]</scope>
    <source>
        <strain evidence="8 10">GD03901</strain>
    </source>
</reference>
<evidence type="ECO:0000256" key="5">
    <source>
        <dbReference type="ARBA" id="ARBA00022989"/>
    </source>
</evidence>
<evidence type="ECO:0000313" key="9">
    <source>
        <dbReference type="EMBL" id="WWY20305.1"/>
    </source>
</evidence>
<accession>A0ABD4Y899</accession>
<feature type="transmembrane region" description="Helical" evidence="7">
    <location>
        <begin position="221"/>
        <end position="245"/>
    </location>
</feature>